<evidence type="ECO:0000313" key="2">
    <source>
        <dbReference type="EMBL" id="KAJ9485224.1"/>
    </source>
</evidence>
<protein>
    <recommendedName>
        <fullName evidence="4">Transmembrane protein 69</fullName>
    </recommendedName>
</protein>
<feature type="transmembrane region" description="Helical" evidence="1">
    <location>
        <begin position="357"/>
        <end position="376"/>
    </location>
</feature>
<dbReference type="AlphaFoldDB" id="A0AAI9TF12"/>
<keyword evidence="1" id="KW-0812">Transmembrane</keyword>
<evidence type="ECO:0008006" key="4">
    <source>
        <dbReference type="Google" id="ProtNLM"/>
    </source>
</evidence>
<evidence type="ECO:0000256" key="1">
    <source>
        <dbReference type="SAM" id="Phobius"/>
    </source>
</evidence>
<feature type="transmembrane region" description="Helical" evidence="1">
    <location>
        <begin position="306"/>
        <end position="329"/>
    </location>
</feature>
<dbReference type="PANTHER" id="PTHR15887">
    <property type="entry name" value="TRANSMEMBRANE PROTEIN 69"/>
    <property type="match status" value="1"/>
</dbReference>
<comment type="caution">
    <text evidence="2">The sequence shown here is derived from an EMBL/GenBank/DDBJ whole genome shotgun (WGS) entry which is preliminary data.</text>
</comment>
<feature type="transmembrane region" description="Helical" evidence="1">
    <location>
        <begin position="275"/>
        <end position="294"/>
    </location>
</feature>
<keyword evidence="1" id="KW-1133">Transmembrane helix</keyword>
<gene>
    <name evidence="2" type="ORF">VN97_g8125</name>
</gene>
<sequence length="421" mass="46279">MMGCTRYKWGTAFLRQNGYHFRLPPKYLKGTEYLSYDTLGTTWVVGGQCLGRCGPPESRPHLITRSLHFWIFLFVPSRKAHAVDFVIKSFSGCIPLISTLPLLSSFLKGQLAVYLPTMYRNAAARSALRAFSSSNASVARSGLGNQICKAQMTSSARNLLRPSVSPSFALAAHKPVTTALVRYSSSSAKHDEDDIDVMAGMKSEAKVIKDTFSLTGVPKEALYLGMAGVVPYLATSMQTVFLSYEINRAAALGDGLIFSGQSAELMLHMLEPIQIGYGAVILSFLGAVHWGLEWAGYGGKFGYRRYAAGVIAPAVAWPTLLFPVEYALISQFLAFTFLYYNDARAAAAGRAPHWYGMYRFVLTFVVGASIVATLIGREQIQQTITSGQHTIQDKINALVFLQKKEKEEAEARRRSEIEGSE</sequence>
<dbReference type="InterPro" id="IPR021836">
    <property type="entry name" value="DUF3429"/>
</dbReference>
<dbReference type="Pfam" id="PF11911">
    <property type="entry name" value="DUF3429"/>
    <property type="match status" value="1"/>
</dbReference>
<evidence type="ECO:0000313" key="3">
    <source>
        <dbReference type="Proteomes" id="UP001227192"/>
    </source>
</evidence>
<name>A0AAI9TF12_PENTH</name>
<keyword evidence="3" id="KW-1185">Reference proteome</keyword>
<dbReference type="PANTHER" id="PTHR15887:SF1">
    <property type="entry name" value="TRANSMEMBRANE PROTEIN 69"/>
    <property type="match status" value="1"/>
</dbReference>
<dbReference type="Proteomes" id="UP001227192">
    <property type="component" value="Unassembled WGS sequence"/>
</dbReference>
<keyword evidence="1" id="KW-0472">Membrane</keyword>
<organism evidence="2 3">
    <name type="scientific">Penicillium thymicola</name>
    <dbReference type="NCBI Taxonomy" id="293382"/>
    <lineage>
        <taxon>Eukaryota</taxon>
        <taxon>Fungi</taxon>
        <taxon>Dikarya</taxon>
        <taxon>Ascomycota</taxon>
        <taxon>Pezizomycotina</taxon>
        <taxon>Eurotiomycetes</taxon>
        <taxon>Eurotiomycetidae</taxon>
        <taxon>Eurotiales</taxon>
        <taxon>Aspergillaceae</taxon>
        <taxon>Penicillium</taxon>
    </lineage>
</organism>
<proteinExistence type="predicted"/>
<reference evidence="2" key="1">
    <citation type="submission" date="2015-06" db="EMBL/GenBank/DDBJ databases">
        <authorList>
            <person name="Nguyen H."/>
        </authorList>
    </citation>
    <scope>NUCLEOTIDE SEQUENCE</scope>
    <source>
        <strain evidence="2">DAOM 180753</strain>
    </source>
</reference>
<dbReference type="EMBL" id="LACB01000278">
    <property type="protein sequence ID" value="KAJ9485224.1"/>
    <property type="molecule type" value="Genomic_DNA"/>
</dbReference>
<accession>A0AAI9TF12</accession>
<reference evidence="2" key="2">
    <citation type="journal article" date="2016" name="Fungal Biol.">
        <title>Ochratoxin A production by Penicillium thymicola.</title>
        <authorList>
            <person name="Nguyen H.D.T."/>
            <person name="McMullin D.R."/>
            <person name="Ponomareva E."/>
            <person name="Riley R."/>
            <person name="Pomraning K.R."/>
            <person name="Baker S.E."/>
            <person name="Seifert K.A."/>
        </authorList>
    </citation>
    <scope>NUCLEOTIDE SEQUENCE</scope>
    <source>
        <strain evidence="2">DAOM 180753</strain>
    </source>
</reference>